<sequence>MTASTRRLRLSPIALALLAYGATALAQTPAPAPSTANADAATPTLEQVNIRDTYEREDLPLLAPGRKAAKGARLGILGATSIMNAPVHVNAYTRELAEDWSALTLQDVLENDPAVVFTTNKNHLLQNFNLRGLDMGAQDIATNGLYGIAPANSVPIEMFERVEVLRGPNVLLSGMPPGTSVAGTVNMVTKRALAKPIAELTFTYGTSSYGQAHADLGKRFGPEQRLGVRFNGVYGTGKMGAKDEKQTRSVGALGIDYLGDRARFSLDVYNSINKISNGSPGMFNFTGNAAIPGVGVLLSPPRGDTNMFRGTHGKYDNTGVLARGEFDFNENWQGYLAFGAGEAEGRGLMFGTRAIVTGLDGATRGAIYNVDTRSKRQTAEAGVIGKFSTGAVKHRAQLSANILKMKEGTNNTACNYCYNTNMYDPVTPVFPNPPVWNGYDKATVRSNNDFRSLAIADTMSFANDAVLLTLGGRYQSIKQPWNNYSKSRFSPMLAAVVRPWGDSVALFGNYTEGMEPGQVVGVTYANAGEVMGPRVSKQMELGVKFQTGELTHTVSAFQIKRPSFITDPANRLVDDGEQRLRGVEWSVYGKLTSSLSVLGGVAHIKSEQRNTGKDTYGTPGLRARMGLDWDTPLQGLKVGGRVHYTGKQWSDSGNRLRVPAWKRLDLTTSYATKFGATPVRFNASVENVTNKKYWIGTFGDGFVMAGAPRTFRLSATVSF</sequence>
<dbReference type="RefSeq" id="WP_106702075.1">
    <property type="nucleotide sequence ID" value="NZ_CP027666.1"/>
</dbReference>
<dbReference type="InterPro" id="IPR039426">
    <property type="entry name" value="TonB-dep_rcpt-like"/>
</dbReference>
<keyword evidence="12" id="KW-0732">Signal</keyword>
<evidence type="ECO:0000256" key="4">
    <source>
        <dbReference type="ARBA" id="ARBA00022452"/>
    </source>
</evidence>
<keyword evidence="3 10" id="KW-0813">Transport</keyword>
<evidence type="ECO:0000256" key="7">
    <source>
        <dbReference type="ARBA" id="ARBA00023136"/>
    </source>
</evidence>
<dbReference type="GO" id="GO:0009279">
    <property type="term" value="C:cell outer membrane"/>
    <property type="evidence" value="ECO:0007669"/>
    <property type="project" value="UniProtKB-SubCell"/>
</dbReference>
<evidence type="ECO:0000256" key="6">
    <source>
        <dbReference type="ARBA" id="ARBA00023077"/>
    </source>
</evidence>
<keyword evidence="16" id="KW-1185">Reference proteome</keyword>
<comment type="subcellular location">
    <subcellularLocation>
        <location evidence="1 10">Cell outer membrane</location>
        <topology evidence="1 10">Multi-pass membrane protein</topology>
    </subcellularLocation>
</comment>
<evidence type="ECO:0000256" key="8">
    <source>
        <dbReference type="ARBA" id="ARBA00023170"/>
    </source>
</evidence>
<evidence type="ECO:0000256" key="1">
    <source>
        <dbReference type="ARBA" id="ARBA00004571"/>
    </source>
</evidence>
<keyword evidence="7 10" id="KW-0472">Membrane</keyword>
<name>A0A2S0MC86_9BURK</name>
<dbReference type="Gene3D" id="2.170.130.10">
    <property type="entry name" value="TonB-dependent receptor, plug domain"/>
    <property type="match status" value="1"/>
</dbReference>
<evidence type="ECO:0000256" key="12">
    <source>
        <dbReference type="SAM" id="SignalP"/>
    </source>
</evidence>
<dbReference type="PANTHER" id="PTHR32552:SF82">
    <property type="entry name" value="FCUA PROTEIN"/>
    <property type="match status" value="1"/>
</dbReference>
<accession>A0A2S0MC86</accession>
<evidence type="ECO:0000256" key="3">
    <source>
        <dbReference type="ARBA" id="ARBA00022448"/>
    </source>
</evidence>
<evidence type="ECO:0000256" key="9">
    <source>
        <dbReference type="ARBA" id="ARBA00023237"/>
    </source>
</evidence>
<reference evidence="15 16" key="1">
    <citation type="submission" date="2018-03" db="EMBL/GenBank/DDBJ databases">
        <title>Genome sequencing of Ottowia sp.</title>
        <authorList>
            <person name="Kim S.-J."/>
            <person name="Heo J."/>
            <person name="Kwon S.-W."/>
        </authorList>
    </citation>
    <scope>NUCLEOTIDE SEQUENCE [LARGE SCALE GENOMIC DNA]</scope>
    <source>
        <strain evidence="15 16">KADR8-3</strain>
    </source>
</reference>
<evidence type="ECO:0000259" key="14">
    <source>
        <dbReference type="Pfam" id="PF07715"/>
    </source>
</evidence>
<dbReference type="InterPro" id="IPR036942">
    <property type="entry name" value="Beta-barrel_TonB_sf"/>
</dbReference>
<dbReference type="Proteomes" id="UP000239709">
    <property type="component" value="Chromosome"/>
</dbReference>
<evidence type="ECO:0000256" key="5">
    <source>
        <dbReference type="ARBA" id="ARBA00022692"/>
    </source>
</evidence>
<feature type="domain" description="TonB-dependent receptor plug" evidence="14">
    <location>
        <begin position="82"/>
        <end position="174"/>
    </location>
</feature>
<dbReference type="InterPro" id="IPR010105">
    <property type="entry name" value="TonB_sidphr_rcpt"/>
</dbReference>
<dbReference type="InterPro" id="IPR037066">
    <property type="entry name" value="Plug_dom_sf"/>
</dbReference>
<evidence type="ECO:0000256" key="11">
    <source>
        <dbReference type="RuleBase" id="RU003357"/>
    </source>
</evidence>
<evidence type="ECO:0000256" key="2">
    <source>
        <dbReference type="ARBA" id="ARBA00009810"/>
    </source>
</evidence>
<evidence type="ECO:0000259" key="13">
    <source>
        <dbReference type="Pfam" id="PF00593"/>
    </source>
</evidence>
<keyword evidence="9 10" id="KW-0998">Cell outer membrane</keyword>
<dbReference type="GO" id="GO:0038023">
    <property type="term" value="F:signaling receptor activity"/>
    <property type="evidence" value="ECO:0007669"/>
    <property type="project" value="InterPro"/>
</dbReference>
<dbReference type="NCBIfam" id="TIGR01783">
    <property type="entry name" value="TonB-siderophor"/>
    <property type="match status" value="1"/>
</dbReference>
<organism evidence="15 16">
    <name type="scientific">Ottowia oryzae</name>
    <dbReference type="NCBI Taxonomy" id="2109914"/>
    <lineage>
        <taxon>Bacteria</taxon>
        <taxon>Pseudomonadati</taxon>
        <taxon>Pseudomonadota</taxon>
        <taxon>Betaproteobacteria</taxon>
        <taxon>Burkholderiales</taxon>
        <taxon>Comamonadaceae</taxon>
        <taxon>Ottowia</taxon>
    </lineage>
</organism>
<evidence type="ECO:0000313" key="15">
    <source>
        <dbReference type="EMBL" id="AVO33512.1"/>
    </source>
</evidence>
<feature type="chain" id="PRO_5015471405" evidence="12">
    <location>
        <begin position="27"/>
        <end position="719"/>
    </location>
</feature>
<dbReference type="PANTHER" id="PTHR32552">
    <property type="entry name" value="FERRICHROME IRON RECEPTOR-RELATED"/>
    <property type="match status" value="1"/>
</dbReference>
<evidence type="ECO:0000256" key="10">
    <source>
        <dbReference type="PROSITE-ProRule" id="PRU01360"/>
    </source>
</evidence>
<dbReference type="AlphaFoldDB" id="A0A2S0MC86"/>
<dbReference type="GO" id="GO:0015344">
    <property type="term" value="F:siderophore uptake transmembrane transporter activity"/>
    <property type="evidence" value="ECO:0007669"/>
    <property type="project" value="TreeGrafter"/>
</dbReference>
<dbReference type="Pfam" id="PF00593">
    <property type="entry name" value="TonB_dep_Rec_b-barrel"/>
    <property type="match status" value="1"/>
</dbReference>
<dbReference type="OrthoDB" id="8732650at2"/>
<dbReference type="InterPro" id="IPR012910">
    <property type="entry name" value="Plug_dom"/>
</dbReference>
<dbReference type="GO" id="GO:0015891">
    <property type="term" value="P:siderophore transport"/>
    <property type="evidence" value="ECO:0007669"/>
    <property type="project" value="InterPro"/>
</dbReference>
<gene>
    <name evidence="15" type="ORF">C6570_04030</name>
</gene>
<dbReference type="KEGG" id="otk:C6570_04030"/>
<dbReference type="Gene3D" id="2.40.170.20">
    <property type="entry name" value="TonB-dependent receptor, beta-barrel domain"/>
    <property type="match status" value="1"/>
</dbReference>
<keyword evidence="8 15" id="KW-0675">Receptor</keyword>
<proteinExistence type="inferred from homology"/>
<dbReference type="EMBL" id="CP027666">
    <property type="protein sequence ID" value="AVO33512.1"/>
    <property type="molecule type" value="Genomic_DNA"/>
</dbReference>
<feature type="signal peptide" evidence="12">
    <location>
        <begin position="1"/>
        <end position="26"/>
    </location>
</feature>
<keyword evidence="4 10" id="KW-1134">Transmembrane beta strand</keyword>
<keyword evidence="5 10" id="KW-0812">Transmembrane</keyword>
<comment type="similarity">
    <text evidence="2 10 11">Belongs to the TonB-dependent receptor family.</text>
</comment>
<keyword evidence="6 11" id="KW-0798">TonB box</keyword>
<protein>
    <submittedName>
        <fullName evidence="15">TonB-dependent siderophore receptor</fullName>
    </submittedName>
</protein>
<dbReference type="CDD" id="cd01347">
    <property type="entry name" value="ligand_gated_channel"/>
    <property type="match status" value="1"/>
</dbReference>
<evidence type="ECO:0000313" key="16">
    <source>
        <dbReference type="Proteomes" id="UP000239709"/>
    </source>
</evidence>
<dbReference type="InterPro" id="IPR000531">
    <property type="entry name" value="Beta-barrel_TonB"/>
</dbReference>
<feature type="domain" description="TonB-dependent receptor-like beta-barrel" evidence="13">
    <location>
        <begin position="298"/>
        <end position="688"/>
    </location>
</feature>
<dbReference type="SUPFAM" id="SSF56935">
    <property type="entry name" value="Porins"/>
    <property type="match status" value="1"/>
</dbReference>
<dbReference type="Pfam" id="PF07715">
    <property type="entry name" value="Plug"/>
    <property type="match status" value="1"/>
</dbReference>
<dbReference type="PROSITE" id="PS52016">
    <property type="entry name" value="TONB_DEPENDENT_REC_3"/>
    <property type="match status" value="1"/>
</dbReference>